<dbReference type="OrthoDB" id="1373492at2"/>
<feature type="domain" description="SMEK" evidence="1">
    <location>
        <begin position="11"/>
        <end position="145"/>
    </location>
</feature>
<name>A0A2P8GCV8_9BACT</name>
<evidence type="ECO:0000259" key="1">
    <source>
        <dbReference type="Pfam" id="PF21941"/>
    </source>
</evidence>
<accession>A0A2P8GCV8</accession>
<dbReference type="EMBL" id="PYGK01000004">
    <property type="protein sequence ID" value="PSL31715.1"/>
    <property type="molecule type" value="Genomic_DNA"/>
</dbReference>
<dbReference type="Gene3D" id="3.40.50.300">
    <property type="entry name" value="P-loop containing nucleotide triphosphate hydrolases"/>
    <property type="match status" value="1"/>
</dbReference>
<dbReference type="Pfam" id="PF21941">
    <property type="entry name" value="SMEK_N"/>
    <property type="match status" value="1"/>
</dbReference>
<gene>
    <name evidence="2" type="ORF">CLV42_1047</name>
</gene>
<proteinExistence type="predicted"/>
<keyword evidence="3" id="KW-1185">Reference proteome</keyword>
<dbReference type="InterPro" id="IPR047740">
    <property type="entry name" value="SMEK_dom"/>
</dbReference>
<organism evidence="2 3">
    <name type="scientific">Chitinophaga ginsengisoli</name>
    <dbReference type="NCBI Taxonomy" id="363837"/>
    <lineage>
        <taxon>Bacteria</taxon>
        <taxon>Pseudomonadati</taxon>
        <taxon>Bacteroidota</taxon>
        <taxon>Chitinophagia</taxon>
        <taxon>Chitinophagales</taxon>
        <taxon>Chitinophagaceae</taxon>
        <taxon>Chitinophaga</taxon>
    </lineage>
</organism>
<dbReference type="SUPFAM" id="SSF52540">
    <property type="entry name" value="P-loop containing nucleoside triphosphate hydrolases"/>
    <property type="match status" value="1"/>
</dbReference>
<dbReference type="AlphaFoldDB" id="A0A2P8GCV8"/>
<dbReference type="Proteomes" id="UP000240978">
    <property type="component" value="Unassembled WGS sequence"/>
</dbReference>
<sequence length="1088" mass="123553">MPKEKIEIDEISHLVAVWIAKIGITNALNYYDINKASEGTCLQLLNLVYGYELIDYKEQKRGIDLGDSGESKIAFQVTSRTDFSKIKHTLKLFYESDLSKEFPNGIKFLILSNQKVRVGKLDENLQRYFNTESDILYPADLIREITLIYRNDAARFQLIKQFLNREFGEKDIKSSSPSLIGFPDLRTKLDHFKMVMQGTLNGMDSQLVHFPCTVDNSSIWTNELTFELFKHTGYVISGISGCGKTILALHLTSLFLKHTGAALYIGAKYYESDLSALIDKEVKEYGFSSGYDFFKVCRGFSERILIVIDGLNECTKSKQFKLLTELKLIINKYNCNYLITTQVLDENIQDLASNVIRVEQPTLATKQAIAEKFSNISQRLVPVLEMVTTSYEAKMVGEIGIGNMTSVSRFTIFDLFVRKKLEHFNHRAHLILSRVAQFLSDKISFALSIRQTDNLINKYGFDFSLLEECLKSGLIVKKLDKISFAHEMLFNYFTADSISRFSESSEKISLALKSPRNYYNRLLAIGSIEETDVLLKVLDGIYDSKLILAIHAGEAGAFCQKWAEGRFTEVLPKMANEIKGIQFEITDADYWPVRIKTQTIFDWTPQEFGFICAIPTLFYDGLFLKEIFELTNQMDIVCSQQLKDLREEAKQKGISINSDIFHAIYIGVSSTKSAITQIFSVLSSGFARFGGKNNINKEVVEKLLESKSLKNGQLYLLLLLCRYDDSGKLLYPYVADALENKWKFIPYNLQHQILDTVGSVCDSAAEEQRLIAALNKIHAETKLPMISSSIFDALSSLGALADDANAYEETVTDQLNAILHDPHNEEQWNIAAGIFYAQYDHPYEYAFSIAIEKLDLEQKKSFYKMALGGYYSTFFTCSLIFTAAKLLGDEIAPYLLRYAKKTIEANHSVQDAAAVLIISNIFLGQFSFQVQIHHEQQSNESSNALLAIGEIYYWLNRSDMDLDERKGKCKKALEYLFEKSAEYAVEVVWESWLSLSHLGYGSRFNSIPITLNDAFPEHIAKACRSAIEKPYEQKSLYPFERTQETILHAINLLAKHGNATDIILLKNLSEDDQLGRTAIDAIKELESI</sequence>
<evidence type="ECO:0000313" key="2">
    <source>
        <dbReference type="EMBL" id="PSL31715.1"/>
    </source>
</evidence>
<dbReference type="InterPro" id="IPR027417">
    <property type="entry name" value="P-loop_NTPase"/>
</dbReference>
<dbReference type="RefSeq" id="WP_106601951.1">
    <property type="nucleotide sequence ID" value="NZ_PYGK01000004.1"/>
</dbReference>
<reference evidence="2 3" key="1">
    <citation type="submission" date="2018-03" db="EMBL/GenBank/DDBJ databases">
        <title>Genomic Encyclopedia of Archaeal and Bacterial Type Strains, Phase II (KMG-II): from individual species to whole genera.</title>
        <authorList>
            <person name="Goeker M."/>
        </authorList>
    </citation>
    <scope>NUCLEOTIDE SEQUENCE [LARGE SCALE GENOMIC DNA]</scope>
    <source>
        <strain evidence="2 3">DSM 18107</strain>
    </source>
</reference>
<evidence type="ECO:0000313" key="3">
    <source>
        <dbReference type="Proteomes" id="UP000240978"/>
    </source>
</evidence>
<dbReference type="NCBIfam" id="NF033859">
    <property type="entry name" value="SMEK_N"/>
    <property type="match status" value="1"/>
</dbReference>
<protein>
    <recommendedName>
        <fullName evidence="1">SMEK domain-containing protein</fullName>
    </recommendedName>
</protein>
<comment type="caution">
    <text evidence="2">The sequence shown here is derived from an EMBL/GenBank/DDBJ whole genome shotgun (WGS) entry which is preliminary data.</text>
</comment>